<sequence length="308" mass="33185">MLGAIEKVIVPSLAPVSKHPHIDTATCCQLHYLFWQLILPVPDNASASGSGKDEVASEHGTVAENPLVQLFDDAMSLLPPAANDASIGNGLCNMPSVEPSPALPPPLPVVQEQLLRQRQKLLLDFAAINKPPAAEPMQPSMHVMLDPSSQIFCNKLHIEKPEGVISDAIDSAMVPAANADGYPDDGTLPEDTDLVAGLDAQPLLETIINDMLEDKSLWLFGLLLSKFAANVGTDLTDVESTALVLHETVEVLMLPEASICSIVCNQAAKFADMLDMDDIETNRDLAAACKSLKALDHNLLHYRVITYR</sequence>
<accession>A0A9W8HXT1</accession>
<gene>
    <name evidence="1" type="ORF">H4R20_002347</name>
</gene>
<keyword evidence="2" id="KW-1185">Reference proteome</keyword>
<evidence type="ECO:0000313" key="1">
    <source>
        <dbReference type="EMBL" id="KAJ2804838.1"/>
    </source>
</evidence>
<dbReference type="Proteomes" id="UP001140094">
    <property type="component" value="Unassembled WGS sequence"/>
</dbReference>
<proteinExistence type="predicted"/>
<evidence type="ECO:0000313" key="2">
    <source>
        <dbReference type="Proteomes" id="UP001140094"/>
    </source>
</evidence>
<dbReference type="AlphaFoldDB" id="A0A9W8HXT1"/>
<dbReference type="EMBL" id="JANBUO010000355">
    <property type="protein sequence ID" value="KAJ2804838.1"/>
    <property type="molecule type" value="Genomic_DNA"/>
</dbReference>
<organism evidence="1 2">
    <name type="scientific">Coemansia guatemalensis</name>
    <dbReference type="NCBI Taxonomy" id="2761395"/>
    <lineage>
        <taxon>Eukaryota</taxon>
        <taxon>Fungi</taxon>
        <taxon>Fungi incertae sedis</taxon>
        <taxon>Zoopagomycota</taxon>
        <taxon>Kickxellomycotina</taxon>
        <taxon>Kickxellomycetes</taxon>
        <taxon>Kickxellales</taxon>
        <taxon>Kickxellaceae</taxon>
        <taxon>Coemansia</taxon>
    </lineage>
</organism>
<protein>
    <submittedName>
        <fullName evidence="1">Uncharacterized protein</fullName>
    </submittedName>
</protein>
<comment type="caution">
    <text evidence="1">The sequence shown here is derived from an EMBL/GenBank/DDBJ whole genome shotgun (WGS) entry which is preliminary data.</text>
</comment>
<reference evidence="1" key="1">
    <citation type="submission" date="2022-07" db="EMBL/GenBank/DDBJ databases">
        <title>Phylogenomic reconstructions and comparative analyses of Kickxellomycotina fungi.</title>
        <authorList>
            <person name="Reynolds N.K."/>
            <person name="Stajich J.E."/>
            <person name="Barry K."/>
            <person name="Grigoriev I.V."/>
            <person name="Crous P."/>
            <person name="Smith M.E."/>
        </authorList>
    </citation>
    <scope>NUCLEOTIDE SEQUENCE</scope>
    <source>
        <strain evidence="1">NRRL 1565</strain>
    </source>
</reference>
<name>A0A9W8HXT1_9FUNG</name>
<dbReference type="OrthoDB" id="2021145at2759"/>